<name>A0A150SJG3_SORCE</name>
<dbReference type="Pfam" id="PF12770">
    <property type="entry name" value="CHAT"/>
    <property type="match status" value="1"/>
</dbReference>
<dbReference type="EMBL" id="JEMB01000910">
    <property type="protein sequence ID" value="KYF92539.1"/>
    <property type="molecule type" value="Genomic_DNA"/>
</dbReference>
<dbReference type="Gene3D" id="1.25.40.10">
    <property type="entry name" value="Tetratricopeptide repeat domain"/>
    <property type="match status" value="4"/>
</dbReference>
<evidence type="ECO:0000259" key="1">
    <source>
        <dbReference type="Pfam" id="PF12770"/>
    </source>
</evidence>
<proteinExistence type="predicted"/>
<evidence type="ECO:0000313" key="2">
    <source>
        <dbReference type="EMBL" id="KYF92539.1"/>
    </source>
</evidence>
<comment type="caution">
    <text evidence="2">The sequence shown here is derived from an EMBL/GenBank/DDBJ whole genome shotgun (WGS) entry which is preliminary data.</text>
</comment>
<organism evidence="2 3">
    <name type="scientific">Sorangium cellulosum</name>
    <name type="common">Polyangium cellulosum</name>
    <dbReference type="NCBI Taxonomy" id="56"/>
    <lineage>
        <taxon>Bacteria</taxon>
        <taxon>Pseudomonadati</taxon>
        <taxon>Myxococcota</taxon>
        <taxon>Polyangia</taxon>
        <taxon>Polyangiales</taxon>
        <taxon>Polyangiaceae</taxon>
        <taxon>Sorangium</taxon>
    </lineage>
</organism>
<dbReference type="SUPFAM" id="SSF48452">
    <property type="entry name" value="TPR-like"/>
    <property type="match status" value="2"/>
</dbReference>
<feature type="domain" description="CHAT" evidence="1">
    <location>
        <begin position="1067"/>
        <end position="1374"/>
    </location>
</feature>
<gene>
    <name evidence="2" type="ORF">BE17_26195</name>
</gene>
<dbReference type="InterPro" id="IPR024983">
    <property type="entry name" value="CHAT_dom"/>
</dbReference>
<evidence type="ECO:0000313" key="3">
    <source>
        <dbReference type="Proteomes" id="UP000075635"/>
    </source>
</evidence>
<dbReference type="Proteomes" id="UP000075635">
    <property type="component" value="Unassembled WGS sequence"/>
</dbReference>
<dbReference type="PANTHER" id="PTHR10098">
    <property type="entry name" value="RAPSYN-RELATED"/>
    <property type="match status" value="1"/>
</dbReference>
<dbReference type="PANTHER" id="PTHR10098:SF108">
    <property type="entry name" value="TETRATRICOPEPTIDE REPEAT PROTEIN 28"/>
    <property type="match status" value="1"/>
</dbReference>
<dbReference type="InterPro" id="IPR011990">
    <property type="entry name" value="TPR-like_helical_dom_sf"/>
</dbReference>
<reference evidence="2 3" key="1">
    <citation type="submission" date="2014-02" db="EMBL/GenBank/DDBJ databases">
        <title>The small core and large imbalanced accessory genome model reveals a collaborative survival strategy of Sorangium cellulosum strains in nature.</title>
        <authorList>
            <person name="Han K."/>
            <person name="Peng R."/>
            <person name="Blom J."/>
            <person name="Li Y.-Z."/>
        </authorList>
    </citation>
    <scope>NUCLEOTIDE SEQUENCE [LARGE SCALE GENOMIC DNA]</scope>
    <source>
        <strain evidence="2 3">So0011-07</strain>
    </source>
</reference>
<accession>A0A150SJG3</accession>
<sequence length="1375" mass="150755">MTDDDATRTVSIRALLQARTPGERYRCLRDHPTLIGPDGVKEIAKLTAEQQDEDARGILLELGALLKRCAEIGVETALAEEATYDQAEITRTAAAFLNAESWPESRDLLEQHLELLRPEVIAALEACAAEQEDGSHRLLVLEHCALLGRCRERGIDRAYRERDGWKGVETPPELETDVDVATWLKPRSTVEPGAARLLIQVLEHALERADADQYPAFRGALLHELGCAYFAFRGEDRSDNLQRAITSFNEALPLRRLNAEPFEFAMTMFSLGNTLLELPSEEGRQERLDLAIACLLGSLDIWTPECASLDYARAQSALGSAYAAYPAADRRCWLGLAIACYEQALRFLTRDEHPDEHAAIQLYLGECRRLRVVNHRGSNPAQLPRYTGEAQRHQRAALQAAASPVMDSTFLPEAGAAEAELRLSIAHYEEALRWFRREGQADNVALAEHGLGMAYAGRPDDRTANLLRAIEHYERALDLYLLGGAPRDRASVQLNLGAAYADLPVRDRGGNLRQAIACYTDALQVFTLATHPEEYALACNNLGVAYTTLPTGDLVQNRHRAIAYLNEALRVCTLDSSPHDYAMIQSNLGNAHDGVTVGDRSAHIELAIAFYVDAACVRNREAAPYSYARTMNNLGGAYTQRAVGERTANLREAIACYRAALDVYTVEHDPSDYALAHANLANAELEFPTDAAGSNSQRAIASCQEALRVFTKERYPVEYGWVQIALGQALLGLATIDAGRPVEAIRCLEEALRLFTFEAEPIAYATAQNNLGIALAGRGGDVRDEDAERAFRCFEEALRVFTREAAPHDARRAASNLGTLHFARQNWDAAAEAYDVAMDAGERMYRAGLSAASKSAEISQNAAIHRHAAIAAARLGDVERAWVIHERGKARLLFEALRLREPRPEGVPDSLWATFERAGASARAYLLPGVSPAEGARRTPEEHAAWADAARGAAAALDAVIGQIREHAPRFLRELALVTLRAAIPDERTAMLSFCITEREAVALVLTRDPSEPPRAIDLPGVHPAWLEELVTSLHAGPDAPTDGGGDAWSSDVGRYRLILDRMLPEVGQKLIAPVLPSLPARIDRLVILPSGWLFLVPLHAALLPGEPVERLYDRYEITYAPSVAVLSSLNERSSRPAGLGLYAVVNPEPSAKARLPFARVEGEAIAARFAEREVCSQQNATREAVEAGLRGKACIHFACHAAYSWDEPGQSSLSLADGRLTLDELQRGRIDLAAARLVTLSACQTGLTDVVRGVDEYVGLPAGFMLAGVPSVVSSLWSVSDLSTALLMDRFYCNYTSGRMSAASALREAQGWVRDAPVGRVASYAEHCYRTSLPEDAAALLRLWRHYRLIAKRTPTVRPFEHPYYWGAFVVNGA</sequence>
<protein>
    <recommendedName>
        <fullName evidence="1">CHAT domain-containing protein</fullName>
    </recommendedName>
</protein>